<reference evidence="1" key="1">
    <citation type="journal article" date="2021" name="Front. Microbiol.">
        <title>Comprehensive Comparative Genomics and Phenotyping of Methylobacterium Species.</title>
        <authorList>
            <person name="Alessa O."/>
            <person name="Ogura Y."/>
            <person name="Fujitani Y."/>
            <person name="Takami H."/>
            <person name="Hayashi T."/>
            <person name="Sahin N."/>
            <person name="Tani A."/>
        </authorList>
    </citation>
    <scope>NUCLEOTIDE SEQUENCE</scope>
    <source>
        <strain evidence="1">KCTC 52305</strain>
    </source>
</reference>
<reference evidence="1" key="2">
    <citation type="submission" date="2021-08" db="EMBL/GenBank/DDBJ databases">
        <authorList>
            <person name="Tani A."/>
            <person name="Ola A."/>
            <person name="Ogura Y."/>
            <person name="Katsura K."/>
            <person name="Hayashi T."/>
        </authorList>
    </citation>
    <scope>NUCLEOTIDE SEQUENCE</scope>
    <source>
        <strain evidence="1">KCTC 52305</strain>
    </source>
</reference>
<dbReference type="Proteomes" id="UP001055167">
    <property type="component" value="Unassembled WGS sequence"/>
</dbReference>
<comment type="caution">
    <text evidence="1">The sequence shown here is derived from an EMBL/GenBank/DDBJ whole genome shotgun (WGS) entry which is preliminary data.</text>
</comment>
<evidence type="ECO:0008006" key="3">
    <source>
        <dbReference type="Google" id="ProtNLM"/>
    </source>
</evidence>
<dbReference type="EMBL" id="BPQH01000021">
    <property type="protein sequence ID" value="GJD52705.1"/>
    <property type="molecule type" value="Genomic_DNA"/>
</dbReference>
<keyword evidence="2" id="KW-1185">Reference proteome</keyword>
<proteinExistence type="predicted"/>
<evidence type="ECO:0000313" key="1">
    <source>
        <dbReference type="EMBL" id="GJD52705.1"/>
    </source>
</evidence>
<protein>
    <recommendedName>
        <fullName evidence="3">ATPase</fullName>
    </recommendedName>
</protein>
<gene>
    <name evidence="1" type="ORF">OPKNFCMD_5471</name>
</gene>
<organism evidence="1 2">
    <name type="scientific">Methylobacterium crusticola</name>
    <dbReference type="NCBI Taxonomy" id="1697972"/>
    <lineage>
        <taxon>Bacteria</taxon>
        <taxon>Pseudomonadati</taxon>
        <taxon>Pseudomonadota</taxon>
        <taxon>Alphaproteobacteria</taxon>
        <taxon>Hyphomicrobiales</taxon>
        <taxon>Methylobacteriaceae</taxon>
        <taxon>Methylobacterium</taxon>
    </lineage>
</organism>
<evidence type="ECO:0000313" key="2">
    <source>
        <dbReference type="Proteomes" id="UP001055167"/>
    </source>
</evidence>
<dbReference type="RefSeq" id="WP_128561224.1">
    <property type="nucleotide sequence ID" value="NZ_BPQH01000021.1"/>
</dbReference>
<accession>A0ABQ4R710</accession>
<sequence length="203" mass="21591">MSSLSDRIAAALTGSPSSGEIAALIAEAAQAAVGLKADRERAERDALDPRLSEDAVDRARTDMERAAFADRRLATGLEALNGGLAKARRREDEARRRQTYAEALEARDAAAAALRERYPVLAGELAALMRQVVDADRIVAAANANLPAEQAWIEPPEMVARGVAPNGMHRGSMIGSIPQSVVLPSLDPEAQAHGRHVWSASLI</sequence>
<name>A0ABQ4R710_9HYPH</name>